<dbReference type="VEuPathDB" id="FungiDB:RhiirFUN_003707"/>
<gene>
    <name evidence="1" type="ORF">GLOIN_2v1768242</name>
</gene>
<sequence>MNLENSENFNVSEVEIYSNWNSAIKCVESLLQQEILPFSLNYDQPGSSIDTENLYFIKSDPSTWFLKSNAKLRSNSIFHRAMWVCICAGKSKSKNNSEQINAQALSQQELFLMQSLYAVQYFNTITRKPGSVHVYFKNQHLDECKTHSSTLKTNPQIIQWVLYSRNSYLDANDKISTELLLKNLSCLESKQSPFNVENLSPNNSILFWQQQQCLCYKDSKEKGYYKSANYATGSTNQYRWLLYSIIIGDEGGHGIPLAFMITSWEIFIIDKSDTEILAINIFYKEQKVLMFLCFFHYIWCRRISLDVRPTVIAFVRKLKLVITIEGFNQLEQDFIKWILTTNNLTKLLSYYKKEWQS</sequence>
<protein>
    <submittedName>
        <fullName evidence="1">Uncharacterized protein</fullName>
    </submittedName>
</protein>
<dbReference type="EMBL" id="AUPC02000044">
    <property type="protein sequence ID" value="POG76989.1"/>
    <property type="molecule type" value="Genomic_DNA"/>
</dbReference>
<reference evidence="1 2" key="1">
    <citation type="journal article" date="2013" name="Proc. Natl. Acad. Sci. U.S.A.">
        <title>Genome of an arbuscular mycorrhizal fungus provides insight into the oldest plant symbiosis.</title>
        <authorList>
            <person name="Tisserant E."/>
            <person name="Malbreil M."/>
            <person name="Kuo A."/>
            <person name="Kohler A."/>
            <person name="Symeonidi A."/>
            <person name="Balestrini R."/>
            <person name="Charron P."/>
            <person name="Duensing N."/>
            <person name="Frei Dit Frey N."/>
            <person name="Gianinazzi-Pearson V."/>
            <person name="Gilbert L.B."/>
            <person name="Handa Y."/>
            <person name="Herr J.R."/>
            <person name="Hijri M."/>
            <person name="Koul R."/>
            <person name="Kawaguchi M."/>
            <person name="Krajinski F."/>
            <person name="Lammers P.J."/>
            <person name="Masclaux F.G."/>
            <person name="Murat C."/>
            <person name="Morin E."/>
            <person name="Ndikumana S."/>
            <person name="Pagni M."/>
            <person name="Petitpierre D."/>
            <person name="Requena N."/>
            <person name="Rosikiewicz P."/>
            <person name="Riley R."/>
            <person name="Saito K."/>
            <person name="San Clemente H."/>
            <person name="Shapiro H."/>
            <person name="van Tuinen D."/>
            <person name="Becard G."/>
            <person name="Bonfante P."/>
            <person name="Paszkowski U."/>
            <person name="Shachar-Hill Y.Y."/>
            <person name="Tuskan G.A."/>
            <person name="Young P.W."/>
            <person name="Sanders I.R."/>
            <person name="Henrissat B."/>
            <person name="Rensing S.A."/>
            <person name="Grigoriev I.V."/>
            <person name="Corradi N."/>
            <person name="Roux C."/>
            <person name="Martin F."/>
        </authorList>
    </citation>
    <scope>NUCLEOTIDE SEQUENCE [LARGE SCALE GENOMIC DNA]</scope>
    <source>
        <strain evidence="1 2">DAOM 197198</strain>
    </source>
</reference>
<reference evidence="1 2" key="2">
    <citation type="journal article" date="2018" name="New Phytol.">
        <title>High intraspecific genome diversity in the model arbuscular mycorrhizal symbiont Rhizophagus irregularis.</title>
        <authorList>
            <person name="Chen E.C.H."/>
            <person name="Morin E."/>
            <person name="Beaudet D."/>
            <person name="Noel J."/>
            <person name="Yildirir G."/>
            <person name="Ndikumana S."/>
            <person name="Charron P."/>
            <person name="St-Onge C."/>
            <person name="Giorgi J."/>
            <person name="Kruger M."/>
            <person name="Marton T."/>
            <person name="Ropars J."/>
            <person name="Grigoriev I.V."/>
            <person name="Hainaut M."/>
            <person name="Henrissat B."/>
            <person name="Roux C."/>
            <person name="Martin F."/>
            <person name="Corradi N."/>
        </authorList>
    </citation>
    <scope>NUCLEOTIDE SEQUENCE [LARGE SCALE GENOMIC DNA]</scope>
    <source>
        <strain evidence="1 2">DAOM 197198</strain>
    </source>
</reference>
<evidence type="ECO:0000313" key="1">
    <source>
        <dbReference type="EMBL" id="POG76989.1"/>
    </source>
</evidence>
<keyword evidence="2" id="KW-1185">Reference proteome</keyword>
<organism evidence="1 2">
    <name type="scientific">Rhizophagus irregularis (strain DAOM 181602 / DAOM 197198 / MUCL 43194)</name>
    <name type="common">Arbuscular mycorrhizal fungus</name>
    <name type="synonym">Glomus intraradices</name>
    <dbReference type="NCBI Taxonomy" id="747089"/>
    <lineage>
        <taxon>Eukaryota</taxon>
        <taxon>Fungi</taxon>
        <taxon>Fungi incertae sedis</taxon>
        <taxon>Mucoromycota</taxon>
        <taxon>Glomeromycotina</taxon>
        <taxon>Glomeromycetes</taxon>
        <taxon>Glomerales</taxon>
        <taxon>Glomeraceae</taxon>
        <taxon>Rhizophagus</taxon>
    </lineage>
</organism>
<name>A0A2P4QH61_RHIID</name>
<accession>A0A2P4QH61</accession>
<comment type="caution">
    <text evidence="1">The sequence shown here is derived from an EMBL/GenBank/DDBJ whole genome shotgun (WGS) entry which is preliminary data.</text>
</comment>
<proteinExistence type="predicted"/>
<evidence type="ECO:0000313" key="2">
    <source>
        <dbReference type="Proteomes" id="UP000018888"/>
    </source>
</evidence>
<dbReference type="AlphaFoldDB" id="A0A2P4QH61"/>
<dbReference type="Proteomes" id="UP000018888">
    <property type="component" value="Unassembled WGS sequence"/>
</dbReference>